<evidence type="ECO:0000313" key="3">
    <source>
        <dbReference type="Proteomes" id="UP000198415"/>
    </source>
</evidence>
<keyword evidence="3" id="KW-1185">Reference proteome</keyword>
<dbReference type="EMBL" id="FZNR01000031">
    <property type="protein sequence ID" value="SNS97468.1"/>
    <property type="molecule type" value="Genomic_DNA"/>
</dbReference>
<dbReference type="InterPro" id="IPR010427">
    <property type="entry name" value="DUF1023"/>
</dbReference>
<feature type="domain" description="DUF1023" evidence="1">
    <location>
        <begin position="329"/>
        <end position="497"/>
    </location>
</feature>
<proteinExistence type="predicted"/>
<dbReference type="SUPFAM" id="SSF53474">
    <property type="entry name" value="alpha/beta-Hydrolases"/>
    <property type="match status" value="1"/>
</dbReference>
<keyword evidence="2" id="KW-0378">Hydrolase</keyword>
<evidence type="ECO:0000313" key="2">
    <source>
        <dbReference type="EMBL" id="SNS97468.1"/>
    </source>
</evidence>
<dbReference type="OrthoDB" id="5969911at2"/>
<reference evidence="2 3" key="1">
    <citation type="submission" date="2017-06" db="EMBL/GenBank/DDBJ databases">
        <authorList>
            <person name="Kim H.J."/>
            <person name="Triplett B.A."/>
        </authorList>
    </citation>
    <scope>NUCLEOTIDE SEQUENCE [LARGE SCALE GENOMIC DNA]</scope>
    <source>
        <strain evidence="2 3">DSM 43151</strain>
    </source>
</reference>
<dbReference type="Proteomes" id="UP000198415">
    <property type="component" value="Unassembled WGS sequence"/>
</dbReference>
<dbReference type="InterPro" id="IPR029058">
    <property type="entry name" value="AB_hydrolase_fold"/>
</dbReference>
<evidence type="ECO:0000259" key="1">
    <source>
        <dbReference type="Pfam" id="PF06259"/>
    </source>
</evidence>
<gene>
    <name evidence="2" type="ORF">SAMN06264365_13125</name>
</gene>
<dbReference type="GO" id="GO:0016787">
    <property type="term" value="F:hydrolase activity"/>
    <property type="evidence" value="ECO:0007669"/>
    <property type="project" value="UniProtKB-KW"/>
</dbReference>
<organism evidence="2 3">
    <name type="scientific">Actinoplanes regularis</name>
    <dbReference type="NCBI Taxonomy" id="52697"/>
    <lineage>
        <taxon>Bacteria</taxon>
        <taxon>Bacillati</taxon>
        <taxon>Actinomycetota</taxon>
        <taxon>Actinomycetes</taxon>
        <taxon>Micromonosporales</taxon>
        <taxon>Micromonosporaceae</taxon>
        <taxon>Actinoplanes</taxon>
    </lineage>
</organism>
<dbReference type="AlphaFoldDB" id="A0A239IW84"/>
<name>A0A239IW84_9ACTN</name>
<sequence length="552" mass="58702">MSEMTLEDLLSFDAAPWHSAVDHWHRLAQGIDDAAEQLIRGTRDLPYAWSSGTGSEAAAEKAADLRAEVSNTYNPAKRVHDAMDQHAYGMKALRQQAENIVASARQSGYTVDTAAATITAPATAYSAGNLDHTARETGALLNDLRAVLESARALDDSTANAITVNAPSPKAGFGTTQLPALSRTDLEAQAKRSPAEVRAWWESLTPQQQEQAILDFPELVGWIDGIPITDRDVANRSVLQRDTDSLKQQAASVDARTQYLKSMYDQGRITEVYPDAFDAKTALDAELAQLGTQHDDLAGKLRGLEAISSRLADPNKPDAYLIGLSTAADGKAIVSVGNPDTSNNIVTYVPGTGEDLSKAAGGMSRAGIMASDAALQDPTRSTAAVYWYGYDAPNAILPDAGFSSYAEDGGPALDNFQTGLRATHEGDIPSRNTVLGHSYGSTVIGHAAMSPSISADALVFVGSPGVDVNQASDLTGVRPDQVYATRAEYDAIRKVPDWDIAHGNDPSDLDFGARVFASDPGNSNAEGDTHSAYWNDNNIARKNIALIVTGKL</sequence>
<dbReference type="Pfam" id="PF06259">
    <property type="entry name" value="Abhydrolase_8"/>
    <property type="match status" value="1"/>
</dbReference>
<protein>
    <submittedName>
        <fullName evidence="2">Alpha/beta hydrolase</fullName>
    </submittedName>
</protein>
<accession>A0A239IW84</accession>